<evidence type="ECO:0000313" key="2">
    <source>
        <dbReference type="EnsemblFungi" id="PTTG_02694-t43_1-p1"/>
    </source>
</evidence>
<proteinExistence type="predicted"/>
<organism evidence="1">
    <name type="scientific">Puccinia triticina (isolate 1-1 / race 1 (BBBD))</name>
    <name type="common">Brown leaf rust fungus</name>
    <dbReference type="NCBI Taxonomy" id="630390"/>
    <lineage>
        <taxon>Eukaryota</taxon>
        <taxon>Fungi</taxon>
        <taxon>Dikarya</taxon>
        <taxon>Basidiomycota</taxon>
        <taxon>Pucciniomycotina</taxon>
        <taxon>Pucciniomycetes</taxon>
        <taxon>Pucciniales</taxon>
        <taxon>Pucciniaceae</taxon>
        <taxon>Puccinia</taxon>
    </lineage>
</organism>
<dbReference type="Proteomes" id="UP000005240">
    <property type="component" value="Unassembled WGS sequence"/>
</dbReference>
<reference evidence="2 3" key="3">
    <citation type="journal article" date="2017" name="G3 (Bethesda)">
        <title>Comparative analysis highlights variable genome content of wheat rusts and divergence of the mating loci.</title>
        <authorList>
            <person name="Cuomo C.A."/>
            <person name="Bakkeren G."/>
            <person name="Khalil H.B."/>
            <person name="Panwar V."/>
            <person name="Joly D."/>
            <person name="Linning R."/>
            <person name="Sakthikumar S."/>
            <person name="Song X."/>
            <person name="Adiconis X."/>
            <person name="Fan L."/>
            <person name="Goldberg J.M."/>
            <person name="Levin J.Z."/>
            <person name="Young S."/>
            <person name="Zeng Q."/>
            <person name="Anikster Y."/>
            <person name="Bruce M."/>
            <person name="Wang M."/>
            <person name="Yin C."/>
            <person name="McCallum B."/>
            <person name="Szabo L.J."/>
            <person name="Hulbert S."/>
            <person name="Chen X."/>
            <person name="Fellers J.P."/>
        </authorList>
    </citation>
    <scope>NUCLEOTIDE SEQUENCE</scope>
    <source>
        <strain evidence="2">isolate 1-1 / race 1 (BBBD)</strain>
        <strain evidence="3">Isolate 1-1 / race 1 (BBBD)</strain>
    </source>
</reference>
<reference evidence="1" key="2">
    <citation type="submission" date="2016-05" db="EMBL/GenBank/DDBJ databases">
        <title>Comparative analysis highlights variable genome content of wheat rusts and divergence of the mating loci.</title>
        <authorList>
            <person name="Cuomo C.A."/>
            <person name="Bakkeren G."/>
            <person name="Szabo L."/>
            <person name="Khalil H."/>
            <person name="Joly D."/>
            <person name="Goldberg J."/>
            <person name="Young S."/>
            <person name="Zeng Q."/>
            <person name="Fellers J."/>
        </authorList>
    </citation>
    <scope>NUCLEOTIDE SEQUENCE [LARGE SCALE GENOMIC DNA]</scope>
    <source>
        <strain evidence="1">1-1 BBBD Race 1</strain>
    </source>
</reference>
<dbReference type="InterPro" id="IPR052980">
    <property type="entry name" value="Crinkler_effector"/>
</dbReference>
<dbReference type="PANTHER" id="PTHR33129:SF1">
    <property type="entry name" value="ATP-BINDING PROTEIN"/>
    <property type="match status" value="1"/>
</dbReference>
<dbReference type="AlphaFoldDB" id="A0A180GK90"/>
<dbReference type="OrthoDB" id="2495627at2759"/>
<evidence type="ECO:0000313" key="3">
    <source>
        <dbReference type="Proteomes" id="UP000005240"/>
    </source>
</evidence>
<gene>
    <name evidence="1" type="ORF">PTTG_02694</name>
</gene>
<evidence type="ECO:0008006" key="4">
    <source>
        <dbReference type="Google" id="ProtNLM"/>
    </source>
</evidence>
<dbReference type="PANTHER" id="PTHR33129">
    <property type="entry name" value="PROTEIN KINASE DOMAIN-CONTAINING PROTEIN-RELATED"/>
    <property type="match status" value="1"/>
</dbReference>
<sequence length="665" mass="75456">MMVPTRIWLSFENRLVSVRNKELELVDDLVHAAKNEFSGDLQDIPTSDITLHLIEHAEALTSASNLAEYAGQISCCANPKTPLIVKVKYPVIIWLSYKDKLVSVKTKGLVFVAQLVSAAKEEYSASLRHFDNSDITLHLTKHAEALTSSSNLAEYAGQISCCADPKTPLIVKTKSHVVRFWEALPEANLVANGEVEYLELKESYVLGRQHLGCRFIVRPVYKDLYQYFETNKCWDKLVINGTPGIGKTVFSAYVMWIAACKQKTVVWEPAVAPGTPIVTYLMTSSGVEVVDTNSPALADALANSDTVYIVDGHAPKIRNVWTLLVTSPQRDHYHLFLKGRCSRMLYMPPWSYKEFQNSKRILYPDEKLLPTTLMDQAFQWYGGVSRYVFEKASIHFKSSGNEDKAFVEVTKDLLEAIKTYQLSDIVQQAINENYSHLVIHICSHPSRDLSEFHLAWASREVERAMADQYTVERSTNIQNALRAPSDDTNFRGMLFEIYAHHVLQEGGSFEVRRLTKGDPPSGLDNRITFPAAKRRTFQTYDEVDLGQNVFWEPESKHNPSIDLLRGPANFFQVTVSETHPIKYHGLRKALKRVKSKSHPRLYFVVPSNIYPTYKYQHYHTQDGKIYHGKLGDIGNVEQWALMIPIGGEKPVRGEDEEPPQKKKAV</sequence>
<dbReference type="EMBL" id="ADAS02000057">
    <property type="protein sequence ID" value="OAV92954.1"/>
    <property type="molecule type" value="Genomic_DNA"/>
</dbReference>
<dbReference type="EnsemblFungi" id="PTTG_02694-t43_1">
    <property type="protein sequence ID" value="PTTG_02694-t43_1-p1"/>
    <property type="gene ID" value="PTTG_02694"/>
</dbReference>
<accession>A0A180GK90</accession>
<reference evidence="2" key="4">
    <citation type="submission" date="2025-05" db="UniProtKB">
        <authorList>
            <consortium name="EnsemblFungi"/>
        </authorList>
    </citation>
    <scope>IDENTIFICATION</scope>
    <source>
        <strain evidence="2">isolate 1-1 / race 1 (BBBD)</strain>
    </source>
</reference>
<protein>
    <recommendedName>
        <fullName evidence="4">Crinkler (CRN) family protein</fullName>
    </recommendedName>
</protein>
<dbReference type="STRING" id="630390.A0A180GK90"/>
<dbReference type="VEuPathDB" id="FungiDB:PTTG_02694"/>
<name>A0A180GK90_PUCT1</name>
<keyword evidence="3" id="KW-1185">Reference proteome</keyword>
<reference evidence="1" key="1">
    <citation type="submission" date="2009-11" db="EMBL/GenBank/DDBJ databases">
        <authorList>
            <consortium name="The Broad Institute Genome Sequencing Platform"/>
            <person name="Ward D."/>
            <person name="Feldgarden M."/>
            <person name="Earl A."/>
            <person name="Young S.K."/>
            <person name="Zeng Q."/>
            <person name="Koehrsen M."/>
            <person name="Alvarado L."/>
            <person name="Berlin A."/>
            <person name="Bochicchio J."/>
            <person name="Borenstein D."/>
            <person name="Chapman S.B."/>
            <person name="Chen Z."/>
            <person name="Engels R."/>
            <person name="Freedman E."/>
            <person name="Gellesch M."/>
            <person name="Goldberg J."/>
            <person name="Griggs A."/>
            <person name="Gujja S."/>
            <person name="Heilman E."/>
            <person name="Heiman D."/>
            <person name="Hepburn T."/>
            <person name="Howarth C."/>
            <person name="Jen D."/>
            <person name="Larson L."/>
            <person name="Lewis B."/>
            <person name="Mehta T."/>
            <person name="Park D."/>
            <person name="Pearson M."/>
            <person name="Roberts A."/>
            <person name="Saif S."/>
            <person name="Shea T."/>
            <person name="Shenoy N."/>
            <person name="Sisk P."/>
            <person name="Stolte C."/>
            <person name="Sykes S."/>
            <person name="Thomson T."/>
            <person name="Walk T."/>
            <person name="White J."/>
            <person name="Yandava C."/>
            <person name="Izard J."/>
            <person name="Baranova O.V."/>
            <person name="Blanton J.M."/>
            <person name="Tanner A.C."/>
            <person name="Dewhirst F.E."/>
            <person name="Haas B."/>
            <person name="Nusbaum C."/>
            <person name="Birren B."/>
        </authorList>
    </citation>
    <scope>NUCLEOTIDE SEQUENCE [LARGE SCALE GENOMIC DNA]</scope>
    <source>
        <strain evidence="1">1-1 BBBD Race 1</strain>
    </source>
</reference>
<evidence type="ECO:0000313" key="1">
    <source>
        <dbReference type="EMBL" id="OAV92954.1"/>
    </source>
</evidence>